<sequence length="715" mass="81162">METDPEIVQQIKSLHADLARKYELHGSKIDQIWRGFSQNQRAEAFKAGVAENAYLKHSRDQPLGNPWKVVSELNLDDMVTEPDFLLDHLRHRATTSLLDQYREGVRDGPGDCIFILESMRDNNLRHVDDFKYCYTRFDNEDTYGRSIRSTTAAHHRDFTTELAIAFQSRAIVPQEVGELVLTRQLYILLQLNLLVADILEIGSTTKSTKPRPRKAEEAAVSALSKLSVVHNQESLSLDDMINSSFDQKTAMNDYLVLCCSESVVLHHMVNAWFFSRPEFVPDEKGRIVPVPSDKHISISIFELIHNAATGVANWDYMHRLLQLLSERPNDKVANTILLQEISNVAHLEFSRVQKVFKRYVALGTGSKYFRRVSGKYDNGFARVLLKQDPELLTRENPQLSYIFRLCSSEIDAAKSVTWIKKLDDLYRLHPAERSEVHDGILDAFGELAVIASFVQALSATVTLPPRNPRRGQLYASRLNNLLGELESLKYEVELSRFAVPMENLLEPGMTEGAIDALDQLTARRMGTNTGFLYQDLVADCVTQIQTHYEQQKDRVAQIGKKPPKTFEDPTHEASAPDILIQRRKEKHKARPADVSPYDITRDTAKSTQVEASESPLVFKVNKNTSQVFSTMFAKSEARGSVNWSAFEAAMVDLKFSVMPKFGSVYTFSPGENVGAEKSITFHRPHKSEIEGWKLIMFASRLRRVYGWNEGSFELA</sequence>
<accession>A0A1D9QAQ7</accession>
<reference evidence="2" key="1">
    <citation type="journal article" date="2017" name="Genome Biol. Evol.">
        <title>The complete genome sequence of the phytopathogenic fungus Sclerotinia sclerotiorum reveals insights into the genome architecture of broad host range pathogens.</title>
        <authorList>
            <person name="Derbyshire M."/>
            <person name="Denton-Giles M."/>
            <person name="Hegedus D."/>
            <person name="Seifbarghy S."/>
            <person name="Rollins J."/>
            <person name="van Kan J."/>
            <person name="Seidl M.F."/>
            <person name="Faino L."/>
            <person name="Mbengue M."/>
            <person name="Navaud O."/>
            <person name="Raffaele S."/>
            <person name="Hammond-Kosack K."/>
            <person name="Heard S."/>
            <person name="Oliver R."/>
        </authorList>
    </citation>
    <scope>NUCLEOTIDE SEQUENCE [LARGE SCALE GENOMIC DNA]</scope>
    <source>
        <strain evidence="2">ATCC 18683 / 1980 / Ss-1</strain>
    </source>
</reference>
<dbReference type="VEuPathDB" id="FungiDB:sscle_08g068100"/>
<dbReference type="AlphaFoldDB" id="A0A1D9QAQ7"/>
<evidence type="ECO:0008006" key="3">
    <source>
        <dbReference type="Google" id="ProtNLM"/>
    </source>
</evidence>
<dbReference type="PANTHER" id="PTHR40788:SF1">
    <property type="entry name" value="IPA PROTEIN"/>
    <property type="match status" value="1"/>
</dbReference>
<gene>
    <name evidence="1" type="ORF">sscle_08g068100</name>
</gene>
<name>A0A1D9QAQ7_SCLS1</name>
<evidence type="ECO:0000313" key="2">
    <source>
        <dbReference type="Proteomes" id="UP000177798"/>
    </source>
</evidence>
<dbReference type="PANTHER" id="PTHR40788">
    <property type="entry name" value="CLR5 DOMAIN-CONTAINING PROTEIN-RELATED"/>
    <property type="match status" value="1"/>
</dbReference>
<protein>
    <recommendedName>
        <fullName evidence="3">Ipa protein</fullName>
    </recommendedName>
</protein>
<dbReference type="Proteomes" id="UP000177798">
    <property type="component" value="Chromosome 8"/>
</dbReference>
<organism evidence="1 2">
    <name type="scientific">Sclerotinia sclerotiorum (strain ATCC 18683 / 1980 / Ss-1)</name>
    <name type="common">White mold</name>
    <name type="synonym">Whetzelinia sclerotiorum</name>
    <dbReference type="NCBI Taxonomy" id="665079"/>
    <lineage>
        <taxon>Eukaryota</taxon>
        <taxon>Fungi</taxon>
        <taxon>Dikarya</taxon>
        <taxon>Ascomycota</taxon>
        <taxon>Pezizomycotina</taxon>
        <taxon>Leotiomycetes</taxon>
        <taxon>Helotiales</taxon>
        <taxon>Sclerotiniaceae</taxon>
        <taxon>Sclerotinia</taxon>
    </lineage>
</organism>
<dbReference type="EMBL" id="CP017821">
    <property type="protein sequence ID" value="APA12040.1"/>
    <property type="molecule type" value="Genomic_DNA"/>
</dbReference>
<dbReference type="OrthoDB" id="2922289at2759"/>
<evidence type="ECO:0000313" key="1">
    <source>
        <dbReference type="EMBL" id="APA12040.1"/>
    </source>
</evidence>
<proteinExistence type="predicted"/>